<dbReference type="InterPro" id="IPR023346">
    <property type="entry name" value="Lysozyme-like_dom_sf"/>
</dbReference>
<evidence type="ECO:0000256" key="8">
    <source>
        <dbReference type="ARBA" id="ARBA00022801"/>
    </source>
</evidence>
<dbReference type="InterPro" id="IPR009647">
    <property type="entry name" value="PBP_C"/>
</dbReference>
<dbReference type="PANTHER" id="PTHR32282">
    <property type="entry name" value="BINDING PROTEIN TRANSPEPTIDASE, PUTATIVE-RELATED"/>
    <property type="match status" value="1"/>
</dbReference>
<keyword evidence="16" id="KW-1185">Reference proteome</keyword>
<evidence type="ECO:0000256" key="5">
    <source>
        <dbReference type="ARBA" id="ARBA00022670"/>
    </source>
</evidence>
<keyword evidence="5" id="KW-0645">Protease</keyword>
<sequence>MNKPGPTNSETPLRPWARRLVLAAFSLFVLVAAGAIQLNSILIDITNKLPATPNLNQMPVSVAVVDRSGQLLRPFTTAEGRWRLPVNRTDVDPQFIAMLLAYEDRGFATHGGIEWSSMFRAAAQFVAAGGHVVSGGSTLTMQVARLVEGEPTRNLWGKLRQMVHADQLEHRLSKDQILDLYLTLAPYGGNIEGIRAASLAYFGKEPNRLTTAQSALLVALPQSPEARRPDRDPAAARNSRNMVLDRLAQSGTISLEEARAAKLEPVPKARREFPMLAAHMAQQAVKAQPLARTIPLTIDRRLQDALEHLGATRARRLDPKVSVGIVAADIATGKVLASVGSAGLFDTQSDGFLDMTNAVRSPGSTLKPLIYGLAFELGLAHPQSLIEDRPTAFGSYIPVNFDGFNRGTVSIHDALTQSLNIPAIVVLDAVGPARLVARLRRAYAEPRLPVDTAPSLAVGLGGVGITLHDLVSVYAALANGGKSVRLEDGIAPEPTPKSPLTMPVLDPVAAWYVSDILADVPPPLNGSPGRIAYKTGTSYGYRDAWAIGFDGKTVVGVWVGRPDGAPVPGLTGITGAAPILFESFDRLGSRRAPLPRPPSGAILASNTELPAPLRRFRHPDDDMVARDAAPQIAFPTNGVEVDLGLATGAAAPLFVKVRNGVPPFTFLANGAPFGHAEFGRQESWTPDGPGYVTLSVIDAEGRGDAVTVFLN</sequence>
<dbReference type="EMBL" id="CP118247">
    <property type="protein sequence ID" value="WDR05992.1"/>
    <property type="molecule type" value="Genomic_DNA"/>
</dbReference>
<name>A0ABY7YXQ1_9HYPH</name>
<proteinExistence type="inferred from homology"/>
<organism evidence="15 16">
    <name type="scientific">Devosia rhodophyticola</name>
    <dbReference type="NCBI Taxonomy" id="3026423"/>
    <lineage>
        <taxon>Bacteria</taxon>
        <taxon>Pseudomonadati</taxon>
        <taxon>Pseudomonadota</taxon>
        <taxon>Alphaproteobacteria</taxon>
        <taxon>Hyphomicrobiales</taxon>
        <taxon>Devosiaceae</taxon>
        <taxon>Devosia</taxon>
    </lineage>
</organism>
<dbReference type="RefSeq" id="WP_282211506.1">
    <property type="nucleotide sequence ID" value="NZ_CP118247.1"/>
</dbReference>
<dbReference type="InterPro" id="IPR001460">
    <property type="entry name" value="PCN-bd_Tpept"/>
</dbReference>
<comment type="pathway">
    <text evidence="1">Cell wall biogenesis; peptidoglycan biosynthesis.</text>
</comment>
<comment type="similarity">
    <text evidence="2">In the C-terminal section; belongs to the transpeptidase family.</text>
</comment>
<evidence type="ECO:0000313" key="15">
    <source>
        <dbReference type="EMBL" id="WDR05992.1"/>
    </source>
</evidence>
<evidence type="ECO:0000256" key="9">
    <source>
        <dbReference type="ARBA" id="ARBA00023268"/>
    </source>
</evidence>
<dbReference type="InterPro" id="IPR011815">
    <property type="entry name" value="PBP_1c"/>
</dbReference>
<evidence type="ECO:0000256" key="2">
    <source>
        <dbReference type="ARBA" id="ARBA00007090"/>
    </source>
</evidence>
<protein>
    <recommendedName>
        <fullName evidence="10">peptidoglycan glycosyltransferase</fullName>
        <ecNumber evidence="10">2.4.99.28</ecNumber>
    </recommendedName>
</protein>
<dbReference type="SUPFAM" id="SSF56601">
    <property type="entry name" value="beta-lactamase/transpeptidase-like"/>
    <property type="match status" value="1"/>
</dbReference>
<evidence type="ECO:0000313" key="16">
    <source>
        <dbReference type="Proteomes" id="UP001222118"/>
    </source>
</evidence>
<evidence type="ECO:0000256" key="3">
    <source>
        <dbReference type="ARBA" id="ARBA00007739"/>
    </source>
</evidence>
<accession>A0ABY7YXQ1</accession>
<comment type="catalytic activity">
    <reaction evidence="11">
        <text>[GlcNAc-(1-&gt;4)-Mur2Ac(oyl-L-Ala-gamma-D-Glu-L-Lys-D-Ala-D-Ala)](n)-di-trans,octa-cis-undecaprenyl diphosphate + beta-D-GlcNAc-(1-&gt;4)-Mur2Ac(oyl-L-Ala-gamma-D-Glu-L-Lys-D-Ala-D-Ala)-di-trans,octa-cis-undecaprenyl diphosphate = [GlcNAc-(1-&gt;4)-Mur2Ac(oyl-L-Ala-gamma-D-Glu-L-Lys-D-Ala-D-Ala)](n+1)-di-trans,octa-cis-undecaprenyl diphosphate + di-trans,octa-cis-undecaprenyl diphosphate + H(+)</text>
        <dbReference type="Rhea" id="RHEA:23708"/>
        <dbReference type="Rhea" id="RHEA-COMP:9602"/>
        <dbReference type="Rhea" id="RHEA-COMP:9603"/>
        <dbReference type="ChEBI" id="CHEBI:15378"/>
        <dbReference type="ChEBI" id="CHEBI:58405"/>
        <dbReference type="ChEBI" id="CHEBI:60033"/>
        <dbReference type="ChEBI" id="CHEBI:78435"/>
        <dbReference type="EC" id="2.4.99.28"/>
    </reaction>
</comment>
<feature type="domain" description="Glycosyl transferase family 51" evidence="13">
    <location>
        <begin position="79"/>
        <end position="247"/>
    </location>
</feature>
<evidence type="ECO:0000256" key="11">
    <source>
        <dbReference type="ARBA" id="ARBA00049902"/>
    </source>
</evidence>
<evidence type="ECO:0000259" key="13">
    <source>
        <dbReference type="Pfam" id="PF00912"/>
    </source>
</evidence>
<keyword evidence="6" id="KW-0328">Glycosyltransferase</keyword>
<evidence type="ECO:0000259" key="12">
    <source>
        <dbReference type="Pfam" id="PF00905"/>
    </source>
</evidence>
<dbReference type="Gene3D" id="1.10.3810.10">
    <property type="entry name" value="Biosynthetic peptidoglycan transglycosylase-like"/>
    <property type="match status" value="1"/>
</dbReference>
<dbReference type="InterPro" id="IPR012338">
    <property type="entry name" value="Beta-lactam/transpept-like"/>
</dbReference>
<dbReference type="Pfam" id="PF00905">
    <property type="entry name" value="Transpeptidase"/>
    <property type="match status" value="1"/>
</dbReference>
<dbReference type="InterPro" id="IPR050396">
    <property type="entry name" value="Glycosyltr_51/Transpeptidase"/>
</dbReference>
<dbReference type="NCBIfam" id="TIGR02073">
    <property type="entry name" value="PBP_1c"/>
    <property type="match status" value="1"/>
</dbReference>
<dbReference type="Pfam" id="PF06832">
    <property type="entry name" value="BiPBP_C"/>
    <property type="match status" value="1"/>
</dbReference>
<keyword evidence="7" id="KW-0808">Transferase</keyword>
<evidence type="ECO:0000256" key="6">
    <source>
        <dbReference type="ARBA" id="ARBA00022676"/>
    </source>
</evidence>
<evidence type="ECO:0000259" key="14">
    <source>
        <dbReference type="Pfam" id="PF06832"/>
    </source>
</evidence>
<dbReference type="InterPro" id="IPR001264">
    <property type="entry name" value="Glyco_trans_51"/>
</dbReference>
<evidence type="ECO:0000256" key="1">
    <source>
        <dbReference type="ARBA" id="ARBA00004752"/>
    </source>
</evidence>
<evidence type="ECO:0000256" key="10">
    <source>
        <dbReference type="ARBA" id="ARBA00044770"/>
    </source>
</evidence>
<dbReference type="SUPFAM" id="SSF53955">
    <property type="entry name" value="Lysozyme-like"/>
    <property type="match status" value="1"/>
</dbReference>
<dbReference type="Pfam" id="PF00912">
    <property type="entry name" value="Transgly"/>
    <property type="match status" value="1"/>
</dbReference>
<dbReference type="EC" id="2.4.99.28" evidence="10"/>
<feature type="domain" description="Penicillin-binding protein transpeptidase" evidence="12">
    <location>
        <begin position="324"/>
        <end position="543"/>
    </location>
</feature>
<keyword evidence="9" id="KW-0511">Multifunctional enzyme</keyword>
<dbReference type="InterPro" id="IPR036950">
    <property type="entry name" value="PBP_transglycosylase"/>
</dbReference>
<dbReference type="Gene3D" id="3.40.710.10">
    <property type="entry name" value="DD-peptidase/beta-lactamase superfamily"/>
    <property type="match status" value="1"/>
</dbReference>
<evidence type="ECO:0000256" key="7">
    <source>
        <dbReference type="ARBA" id="ARBA00022679"/>
    </source>
</evidence>
<feature type="domain" description="Penicillin-binding C-terminal" evidence="14">
    <location>
        <begin position="625"/>
        <end position="707"/>
    </location>
</feature>
<dbReference type="PANTHER" id="PTHR32282:SF15">
    <property type="entry name" value="PENICILLIN-BINDING PROTEIN 1C"/>
    <property type="match status" value="1"/>
</dbReference>
<keyword evidence="4" id="KW-0121">Carboxypeptidase</keyword>
<reference evidence="15 16" key="1">
    <citation type="submission" date="2023-02" db="EMBL/GenBank/DDBJ databases">
        <title>Devosia chondri sp. nov., isolated from the phycosphere of marine algae.</title>
        <authorList>
            <person name="Kim J.M."/>
            <person name="Lee J.K."/>
            <person name="Choi B.J."/>
            <person name="Bayburt H."/>
            <person name="Jeon C.O."/>
        </authorList>
    </citation>
    <scope>NUCLEOTIDE SEQUENCE [LARGE SCALE GENOMIC DNA]</scope>
    <source>
        <strain evidence="15 16">G2-5</strain>
    </source>
</reference>
<comment type="similarity">
    <text evidence="3">In the N-terminal section; belongs to the glycosyltransferase 51 family.</text>
</comment>
<gene>
    <name evidence="15" type="primary">pbpC</name>
    <name evidence="15" type="ORF">PSQ90_00555</name>
</gene>
<keyword evidence="8" id="KW-0378">Hydrolase</keyword>
<evidence type="ECO:0000256" key="4">
    <source>
        <dbReference type="ARBA" id="ARBA00022645"/>
    </source>
</evidence>
<dbReference type="Proteomes" id="UP001222118">
    <property type="component" value="Chromosome"/>
</dbReference>